<keyword evidence="5 9" id="KW-1133">Transmembrane helix</keyword>
<evidence type="ECO:0000256" key="5">
    <source>
        <dbReference type="ARBA" id="ARBA00022989"/>
    </source>
</evidence>
<dbReference type="PANTHER" id="PTHR30558:SF3">
    <property type="entry name" value="BIOPOLYMER TRANSPORT PROTEIN EXBD-RELATED"/>
    <property type="match status" value="1"/>
</dbReference>
<keyword evidence="3" id="KW-1003">Cell membrane</keyword>
<evidence type="ECO:0000256" key="4">
    <source>
        <dbReference type="ARBA" id="ARBA00022692"/>
    </source>
</evidence>
<keyword evidence="6 9" id="KW-0472">Membrane</keyword>
<evidence type="ECO:0000256" key="2">
    <source>
        <dbReference type="ARBA" id="ARBA00005811"/>
    </source>
</evidence>
<feature type="transmembrane region" description="Helical" evidence="9">
    <location>
        <begin position="57"/>
        <end position="77"/>
    </location>
</feature>
<name>A0A7W5E072_9BACT</name>
<keyword evidence="11" id="KW-1185">Reference proteome</keyword>
<comment type="similarity">
    <text evidence="2 7">Belongs to the ExbD/TolR family.</text>
</comment>
<evidence type="ECO:0000256" key="1">
    <source>
        <dbReference type="ARBA" id="ARBA00004162"/>
    </source>
</evidence>
<dbReference type="GO" id="GO:0005886">
    <property type="term" value="C:plasma membrane"/>
    <property type="evidence" value="ECO:0007669"/>
    <property type="project" value="UniProtKB-SubCell"/>
</dbReference>
<evidence type="ECO:0000256" key="8">
    <source>
        <dbReference type="SAM" id="MobiDB-lite"/>
    </source>
</evidence>
<evidence type="ECO:0000313" key="11">
    <source>
        <dbReference type="Proteomes" id="UP000536179"/>
    </source>
</evidence>
<evidence type="ECO:0000313" key="10">
    <source>
        <dbReference type="EMBL" id="MBB3207394.1"/>
    </source>
</evidence>
<feature type="region of interest" description="Disordered" evidence="8">
    <location>
        <begin position="1"/>
        <end position="47"/>
    </location>
</feature>
<keyword evidence="4 7" id="KW-0812">Transmembrane</keyword>
<keyword evidence="7" id="KW-0653">Protein transport</keyword>
<accession>A0A7W5E072</accession>
<evidence type="ECO:0000256" key="6">
    <source>
        <dbReference type="ARBA" id="ARBA00023136"/>
    </source>
</evidence>
<dbReference type="InterPro" id="IPR003400">
    <property type="entry name" value="ExbD"/>
</dbReference>
<dbReference type="Proteomes" id="UP000536179">
    <property type="component" value="Unassembled WGS sequence"/>
</dbReference>
<evidence type="ECO:0000256" key="9">
    <source>
        <dbReference type="SAM" id="Phobius"/>
    </source>
</evidence>
<evidence type="ECO:0000256" key="3">
    <source>
        <dbReference type="ARBA" id="ARBA00022475"/>
    </source>
</evidence>
<protein>
    <submittedName>
        <fullName evidence="10">Biopolymer transport protein ExbD</fullName>
    </submittedName>
</protein>
<comment type="subcellular location">
    <subcellularLocation>
        <location evidence="1">Cell membrane</location>
        <topology evidence="1">Single-pass membrane protein</topology>
    </subcellularLocation>
    <subcellularLocation>
        <location evidence="7">Cell membrane</location>
        <topology evidence="7">Single-pass type II membrane protein</topology>
    </subcellularLocation>
</comment>
<dbReference type="EMBL" id="JACHXU010000010">
    <property type="protein sequence ID" value="MBB3207394.1"/>
    <property type="molecule type" value="Genomic_DNA"/>
</dbReference>
<gene>
    <name evidence="10" type="ORF">FHS27_003215</name>
</gene>
<feature type="compositionally biased region" description="Polar residues" evidence="8">
    <location>
        <begin position="1"/>
        <end position="29"/>
    </location>
</feature>
<keyword evidence="7" id="KW-0813">Transport</keyword>
<sequence length="189" mass="20656">MKMVSESTGSDDVSVSETTGLQSADSNRAASRDDELPHLNATNPCGSTLRRVGDLDMTPMVDVTFLLLIFFMVTASFSMQKSIQIPRQTSDEASHRPIDDVLPDLPSVEVQINKDGGFLILGMAWQREVLGKQSLLATLGEIMQNESQPMRLNVKVHEAAKLQYLVDCLDVGSIVGFAETQITVEDALD</sequence>
<dbReference type="PANTHER" id="PTHR30558">
    <property type="entry name" value="EXBD MEMBRANE COMPONENT OF PMF-DRIVEN MACROMOLECULE IMPORT SYSTEM"/>
    <property type="match status" value="1"/>
</dbReference>
<proteinExistence type="inferred from homology"/>
<dbReference type="RefSeq" id="WP_184305735.1">
    <property type="nucleotide sequence ID" value="NZ_JACHXU010000010.1"/>
</dbReference>
<comment type="caution">
    <text evidence="10">The sequence shown here is derived from an EMBL/GenBank/DDBJ whole genome shotgun (WGS) entry which is preliminary data.</text>
</comment>
<organism evidence="10 11">
    <name type="scientific">Aporhodopirellula rubra</name>
    <dbReference type="NCBI Taxonomy" id="980271"/>
    <lineage>
        <taxon>Bacteria</taxon>
        <taxon>Pseudomonadati</taxon>
        <taxon>Planctomycetota</taxon>
        <taxon>Planctomycetia</taxon>
        <taxon>Pirellulales</taxon>
        <taxon>Pirellulaceae</taxon>
        <taxon>Aporhodopirellula</taxon>
    </lineage>
</organism>
<evidence type="ECO:0000256" key="7">
    <source>
        <dbReference type="RuleBase" id="RU003879"/>
    </source>
</evidence>
<reference evidence="10 11" key="1">
    <citation type="submission" date="2020-08" db="EMBL/GenBank/DDBJ databases">
        <title>Genomic Encyclopedia of Type Strains, Phase III (KMG-III): the genomes of soil and plant-associated and newly described type strains.</title>
        <authorList>
            <person name="Whitman W."/>
        </authorList>
    </citation>
    <scope>NUCLEOTIDE SEQUENCE [LARGE SCALE GENOMIC DNA]</scope>
    <source>
        <strain evidence="10 11">CECT 8075</strain>
    </source>
</reference>
<dbReference type="GO" id="GO:0022857">
    <property type="term" value="F:transmembrane transporter activity"/>
    <property type="evidence" value="ECO:0007669"/>
    <property type="project" value="InterPro"/>
</dbReference>
<dbReference type="AlphaFoldDB" id="A0A7W5E072"/>
<dbReference type="GO" id="GO:0015031">
    <property type="term" value="P:protein transport"/>
    <property type="evidence" value="ECO:0007669"/>
    <property type="project" value="UniProtKB-KW"/>
</dbReference>
<dbReference type="Pfam" id="PF02472">
    <property type="entry name" value="ExbD"/>
    <property type="match status" value="1"/>
</dbReference>